<protein>
    <submittedName>
        <fullName evidence="1">Uncharacterized protein</fullName>
    </submittedName>
</protein>
<comment type="caution">
    <text evidence="1">The sequence shown here is derived from an EMBL/GenBank/DDBJ whole genome shotgun (WGS) entry which is preliminary data.</text>
</comment>
<dbReference type="EMBL" id="QWKH01000042">
    <property type="protein sequence ID" value="NBI34715.1"/>
    <property type="molecule type" value="Genomic_DNA"/>
</dbReference>
<reference evidence="1" key="1">
    <citation type="submission" date="2018-08" db="EMBL/GenBank/DDBJ databases">
        <title>Murine metabolic-syndrome-specific gut microbial biobank.</title>
        <authorList>
            <person name="Liu C."/>
        </authorList>
    </citation>
    <scope>NUCLEOTIDE SEQUENCE [LARGE SCALE GENOMIC DNA]</scope>
    <source>
        <strain evidence="1">Z82</strain>
    </source>
</reference>
<dbReference type="AlphaFoldDB" id="A0A7C9JQT2"/>
<accession>A0A7C9JQT2</accession>
<gene>
    <name evidence="1" type="ORF">D1639_06665</name>
</gene>
<sequence>MDEARNGGAQALAAEEAMQPATFEEQVRRGCDLLQQNPAKRPLLYKTLARIAQGPVDLAVLEDELARDVRCAKGSMAPYFYAQWLADAGMARRLDTDGSGRPVNRDDYPELDDDAFDDMLAGFAYEITDAGREVLVRFSPDSRLRALYESQPQRVAVYEDLLAFLREKHHLGQIDSYVRGLASYQAYVAEHQELSPSVFVDKLSDAGVIAFDGGWVVQEGKGEQALS</sequence>
<organism evidence="1">
    <name type="scientific">Muribaculaceae bacterium Z82</name>
    <dbReference type="NCBI Taxonomy" id="2304548"/>
    <lineage>
        <taxon>Bacteria</taxon>
        <taxon>Pseudomonadati</taxon>
        <taxon>Bacteroidota</taxon>
        <taxon>Bacteroidia</taxon>
        <taxon>Bacteroidales</taxon>
        <taxon>Muribaculaceae</taxon>
    </lineage>
</organism>
<evidence type="ECO:0000313" key="1">
    <source>
        <dbReference type="EMBL" id="NBI34715.1"/>
    </source>
</evidence>
<proteinExistence type="predicted"/>
<name>A0A7C9JQT2_9BACT</name>